<feature type="non-terminal residue" evidence="1">
    <location>
        <position position="157"/>
    </location>
</feature>
<gene>
    <name evidence="1" type="ORF">S03H2_08932</name>
</gene>
<name>X1DJX8_9ZZZZ</name>
<evidence type="ECO:0000313" key="1">
    <source>
        <dbReference type="EMBL" id="GAH20472.1"/>
    </source>
</evidence>
<dbReference type="AlphaFoldDB" id="X1DJX8"/>
<comment type="caution">
    <text evidence="1">The sequence shown here is derived from an EMBL/GenBank/DDBJ whole genome shotgun (WGS) entry which is preliminary data.</text>
</comment>
<accession>X1DJX8</accession>
<organism evidence="1">
    <name type="scientific">marine sediment metagenome</name>
    <dbReference type="NCBI Taxonomy" id="412755"/>
    <lineage>
        <taxon>unclassified sequences</taxon>
        <taxon>metagenomes</taxon>
        <taxon>ecological metagenomes</taxon>
    </lineage>
</organism>
<proteinExistence type="predicted"/>
<protein>
    <submittedName>
        <fullName evidence="1">Uncharacterized protein</fullName>
    </submittedName>
</protein>
<reference evidence="1" key="1">
    <citation type="journal article" date="2014" name="Front. Microbiol.">
        <title>High frequency of phylogenetically diverse reductive dehalogenase-homologous genes in deep subseafloor sedimentary metagenomes.</title>
        <authorList>
            <person name="Kawai M."/>
            <person name="Futagami T."/>
            <person name="Toyoda A."/>
            <person name="Takaki Y."/>
            <person name="Nishi S."/>
            <person name="Hori S."/>
            <person name="Arai W."/>
            <person name="Tsubouchi T."/>
            <person name="Morono Y."/>
            <person name="Uchiyama I."/>
            <person name="Ito T."/>
            <person name="Fujiyama A."/>
            <person name="Inagaki F."/>
            <person name="Takami H."/>
        </authorList>
    </citation>
    <scope>NUCLEOTIDE SEQUENCE</scope>
    <source>
        <strain evidence="1">Expedition CK06-06</strain>
    </source>
</reference>
<sequence>MGWQNYIGNFSTYFSFPLRRSYLASGAHSWGTNFPYEFFDIDTNFPFKGYLCWENNYFGFKLARDKIDLGPGYWSSVELNKQNPYWDYIRFFYNAGRFRLTEYIIRLDPILVTGVEQASQDSVAGYGERAKNIVLHEFQWSLADSLVLTIGEFIMIG</sequence>
<dbReference type="EMBL" id="BARU01004436">
    <property type="protein sequence ID" value="GAH20472.1"/>
    <property type="molecule type" value="Genomic_DNA"/>
</dbReference>